<evidence type="ECO:0000313" key="2">
    <source>
        <dbReference type="Proteomes" id="UP000277204"/>
    </source>
</evidence>
<name>A0A183MTJ0_9TREM</name>
<protein>
    <submittedName>
        <fullName evidence="1">Uncharacterized protein</fullName>
    </submittedName>
</protein>
<sequence length="84" mass="9354">MSSTKNENCYIIKLGREASLSERANELEAAAASGNCRKLLQLIRATGSKKSDVSETICEDDGMPVTNSHRCLERWTELFEGQFN</sequence>
<gene>
    <name evidence="1" type="ORF">SMRZ_LOCUS19365</name>
</gene>
<proteinExistence type="predicted"/>
<organism evidence="1 2">
    <name type="scientific">Schistosoma margrebowiei</name>
    <dbReference type="NCBI Taxonomy" id="48269"/>
    <lineage>
        <taxon>Eukaryota</taxon>
        <taxon>Metazoa</taxon>
        <taxon>Spiralia</taxon>
        <taxon>Lophotrochozoa</taxon>
        <taxon>Platyhelminthes</taxon>
        <taxon>Trematoda</taxon>
        <taxon>Digenea</taxon>
        <taxon>Strigeidida</taxon>
        <taxon>Schistosomatoidea</taxon>
        <taxon>Schistosomatidae</taxon>
        <taxon>Schistosoma</taxon>
    </lineage>
</organism>
<keyword evidence="2" id="KW-1185">Reference proteome</keyword>
<dbReference type="EMBL" id="UZAI01017945">
    <property type="protein sequence ID" value="VDP31377.1"/>
    <property type="molecule type" value="Genomic_DNA"/>
</dbReference>
<dbReference type="AlphaFoldDB" id="A0A183MTJ0"/>
<accession>A0A183MTJ0</accession>
<evidence type="ECO:0000313" key="1">
    <source>
        <dbReference type="EMBL" id="VDP31377.1"/>
    </source>
</evidence>
<dbReference type="Proteomes" id="UP000277204">
    <property type="component" value="Unassembled WGS sequence"/>
</dbReference>
<reference evidence="1 2" key="1">
    <citation type="submission" date="2018-11" db="EMBL/GenBank/DDBJ databases">
        <authorList>
            <consortium name="Pathogen Informatics"/>
        </authorList>
    </citation>
    <scope>NUCLEOTIDE SEQUENCE [LARGE SCALE GENOMIC DNA]</scope>
    <source>
        <strain evidence="1 2">Zambia</strain>
    </source>
</reference>